<dbReference type="RefSeq" id="WP_127728733.1">
    <property type="nucleotide sequence ID" value="NZ_SACP01000008.1"/>
</dbReference>
<comment type="caution">
    <text evidence="3">The sequence shown here is derived from an EMBL/GenBank/DDBJ whole genome shotgun (WGS) entry which is preliminary data.</text>
</comment>
<feature type="signal peptide" evidence="2">
    <location>
        <begin position="1"/>
        <end position="22"/>
    </location>
</feature>
<gene>
    <name evidence="3" type="ORF">EOE48_10430</name>
</gene>
<keyword evidence="1" id="KW-0472">Membrane</keyword>
<feature type="transmembrane region" description="Helical" evidence="1">
    <location>
        <begin position="197"/>
        <end position="216"/>
    </location>
</feature>
<proteinExistence type="predicted"/>
<name>A0A437P927_9HYPH</name>
<feature type="chain" id="PRO_5019333931" evidence="2">
    <location>
        <begin position="23"/>
        <end position="229"/>
    </location>
</feature>
<evidence type="ECO:0000256" key="2">
    <source>
        <dbReference type="SAM" id="SignalP"/>
    </source>
</evidence>
<keyword evidence="4" id="KW-1185">Reference proteome</keyword>
<reference evidence="3 4" key="1">
    <citation type="submission" date="2019-01" db="EMBL/GenBank/DDBJ databases">
        <authorList>
            <person name="Chen W.-M."/>
        </authorList>
    </citation>
    <scope>NUCLEOTIDE SEQUENCE [LARGE SCALE GENOMIC DNA]</scope>
    <source>
        <strain evidence="3 4">TER-1</strain>
    </source>
</reference>
<dbReference type="AlphaFoldDB" id="A0A437P927"/>
<evidence type="ECO:0000313" key="4">
    <source>
        <dbReference type="Proteomes" id="UP000286997"/>
    </source>
</evidence>
<dbReference type="Proteomes" id="UP000286997">
    <property type="component" value="Unassembled WGS sequence"/>
</dbReference>
<keyword evidence="1" id="KW-0812">Transmembrane</keyword>
<feature type="transmembrane region" description="Helical" evidence="1">
    <location>
        <begin position="77"/>
        <end position="101"/>
    </location>
</feature>
<evidence type="ECO:0000256" key="1">
    <source>
        <dbReference type="SAM" id="Phobius"/>
    </source>
</evidence>
<evidence type="ECO:0000313" key="3">
    <source>
        <dbReference type="EMBL" id="RVU18790.1"/>
    </source>
</evidence>
<protein>
    <submittedName>
        <fullName evidence="3">Uncharacterized protein</fullName>
    </submittedName>
</protein>
<keyword evidence="1" id="KW-1133">Transmembrane helix</keyword>
<feature type="transmembrane region" description="Helical" evidence="1">
    <location>
        <begin position="121"/>
        <end position="145"/>
    </location>
</feature>
<dbReference type="EMBL" id="SACP01000008">
    <property type="protein sequence ID" value="RVU18790.1"/>
    <property type="molecule type" value="Genomic_DNA"/>
</dbReference>
<feature type="transmembrane region" description="Helical" evidence="1">
    <location>
        <begin position="38"/>
        <end position="65"/>
    </location>
</feature>
<keyword evidence="2" id="KW-0732">Signal</keyword>
<accession>A0A437P927</accession>
<organism evidence="3 4">
    <name type="scientific">Methylobacterium oryzihabitans</name>
    <dbReference type="NCBI Taxonomy" id="2499852"/>
    <lineage>
        <taxon>Bacteria</taxon>
        <taxon>Pseudomonadati</taxon>
        <taxon>Pseudomonadota</taxon>
        <taxon>Alphaproteobacteria</taxon>
        <taxon>Hyphomicrobiales</taxon>
        <taxon>Methylobacteriaceae</taxon>
        <taxon>Methylobacterium</taxon>
    </lineage>
</organism>
<feature type="transmembrane region" description="Helical" evidence="1">
    <location>
        <begin position="157"/>
        <end position="177"/>
    </location>
</feature>
<sequence length="229" mass="22968">MSRLLSAAAPLAAALAAVAALAASGFDRAQAEALGLGAWFYGFFLDLFPLAALALVYGVARVAVVAGCAPTGWPRRLAAGLAGAGLLAALVLYPTYGGLLARSGFAVGSFAFMTGQPLPAAHALGALAAAFLFAGILGLAALAAGGAWPGKGHRLRGLGLALARFSALWWALAALAAARSLGLDPWPRRALDPAATALVAGLVAAAFLPHGALALLPGRRRVETVVRSR</sequence>